<dbReference type="Gene3D" id="1.10.405.20">
    <property type="match status" value="1"/>
</dbReference>
<evidence type="ECO:0000313" key="2">
    <source>
        <dbReference type="EMBL" id="SCY45560.1"/>
    </source>
</evidence>
<dbReference type="GO" id="GO:0016491">
    <property type="term" value="F:oxidoreductase activity"/>
    <property type="evidence" value="ECO:0007669"/>
    <property type="project" value="InterPro"/>
</dbReference>
<dbReference type="Gene3D" id="3.50.50.60">
    <property type="entry name" value="FAD/NAD(P)-binding domain"/>
    <property type="match status" value="1"/>
</dbReference>
<sequence>MKSPLKIAVIGAGVSGITTACLLQDHHEVTLYEKNGYIGGHTHTVVIDRGPDEGTPVDTGFIVMNNRTYPLFTRLLSRLGVPLVETDMSFSYTCRRTGLEYASTNLNTLFAQRENIFRPAFWRFLLGVRSLMQRMRMDLAEGRLAGITLGEYMTREGVKREVTDRFVLPMAAAIWSAPDAKMAAFPMETFARFYENHGLLTLTEHPQWSVVSGGSHSYVKAFLNGFSGRVVEGTPVTGIQRTEDGVLVKTEGGHPEPFDRVVVAAHADEALKMLEDPSREETRLLSPWRYSANRVVLHTDASLLPSQPRARASWNYIRDEATGDGEPITVTYFMNRLQHLKTRHTWCVTLNPAWEIPAPSVHRELIYDHPLFTFESVATQEGLKGLNGKGHTYFCGSYFGYGFHEDAVRSAVDVAAALGGTL</sequence>
<accession>A0A1G5G310</accession>
<dbReference type="InterPro" id="IPR002937">
    <property type="entry name" value="Amino_oxidase"/>
</dbReference>
<dbReference type="STRING" id="419481.SAMN05216233_109157"/>
<dbReference type="EMBL" id="FMUX01000009">
    <property type="protein sequence ID" value="SCY45560.1"/>
    <property type="molecule type" value="Genomic_DNA"/>
</dbReference>
<dbReference type="OrthoDB" id="20837at2"/>
<dbReference type="PROSITE" id="PS51257">
    <property type="entry name" value="PROKAR_LIPOPROTEIN"/>
    <property type="match status" value="1"/>
</dbReference>
<proteinExistence type="predicted"/>
<dbReference type="InterPro" id="IPR036188">
    <property type="entry name" value="FAD/NAD-bd_sf"/>
</dbReference>
<evidence type="ECO:0000313" key="3">
    <source>
        <dbReference type="Proteomes" id="UP000198870"/>
    </source>
</evidence>
<dbReference type="RefSeq" id="WP_092211223.1">
    <property type="nucleotide sequence ID" value="NZ_FMUX01000009.1"/>
</dbReference>
<name>A0A1G5G310_9BACT</name>
<dbReference type="PANTHER" id="PTHR42923">
    <property type="entry name" value="PROTOPORPHYRINOGEN OXIDASE"/>
    <property type="match status" value="1"/>
</dbReference>
<reference evidence="2 3" key="1">
    <citation type="submission" date="2016-10" db="EMBL/GenBank/DDBJ databases">
        <authorList>
            <person name="de Groot N.N."/>
        </authorList>
    </citation>
    <scope>NUCLEOTIDE SEQUENCE [LARGE SCALE GENOMIC DNA]</scope>
    <source>
        <strain evidence="2 3">AA1</strain>
    </source>
</reference>
<protein>
    <submittedName>
        <fullName evidence="2">Predicted NAD/FAD-binding protein</fullName>
    </submittedName>
</protein>
<dbReference type="Proteomes" id="UP000198870">
    <property type="component" value="Unassembled WGS sequence"/>
</dbReference>
<dbReference type="InterPro" id="IPR050464">
    <property type="entry name" value="Zeta_carotene_desat/Oxidored"/>
</dbReference>
<dbReference type="Gene3D" id="3.30.70.1990">
    <property type="match status" value="1"/>
</dbReference>
<dbReference type="Pfam" id="PF01593">
    <property type="entry name" value="Amino_oxidase"/>
    <property type="match status" value="1"/>
</dbReference>
<organism evidence="2 3">
    <name type="scientific">Desulfoluna spongiiphila</name>
    <dbReference type="NCBI Taxonomy" id="419481"/>
    <lineage>
        <taxon>Bacteria</taxon>
        <taxon>Pseudomonadati</taxon>
        <taxon>Thermodesulfobacteriota</taxon>
        <taxon>Desulfobacteria</taxon>
        <taxon>Desulfobacterales</taxon>
        <taxon>Desulfolunaceae</taxon>
        <taxon>Desulfoluna</taxon>
    </lineage>
</organism>
<gene>
    <name evidence="2" type="ORF">SAMN05216233_109157</name>
</gene>
<evidence type="ECO:0000259" key="1">
    <source>
        <dbReference type="Pfam" id="PF01593"/>
    </source>
</evidence>
<keyword evidence="3" id="KW-1185">Reference proteome</keyword>
<dbReference type="AlphaFoldDB" id="A0A1G5G310"/>
<feature type="domain" description="Amine oxidase" evidence="1">
    <location>
        <begin position="14"/>
        <end position="303"/>
    </location>
</feature>
<dbReference type="SUPFAM" id="SSF51905">
    <property type="entry name" value="FAD/NAD(P)-binding domain"/>
    <property type="match status" value="1"/>
</dbReference>
<dbReference type="PANTHER" id="PTHR42923:SF17">
    <property type="entry name" value="AMINE OXIDASE DOMAIN-CONTAINING PROTEIN"/>
    <property type="match status" value="1"/>
</dbReference>